<evidence type="ECO:0000313" key="2">
    <source>
        <dbReference type="EMBL" id="GGU59371.1"/>
    </source>
</evidence>
<feature type="compositionally biased region" description="Pro residues" evidence="1">
    <location>
        <begin position="101"/>
        <end position="126"/>
    </location>
</feature>
<sequence>MRMRSTEESAGQQPEGEQRAAELRAELDELLSASRYAGQRERRLNEAIRAAPGRRRPDGDLLRQLAQARTLREGLGARCLQLSDELHELESHLRQRQHPQPTRPPQPPLPPEPQPRPAPTPPPPTRPDLGALSERITGLHRRGASPEAEELLNQAAARLAPADTALLVGMLSRRGPTGASLRLARTAAGGAPEHAVAVLAELRELGLAEEAAELFHAFRTYPASAVPALLAALERAGQHADCATLLWEWGSAPTPELTSLAARLQQHGRPADVRTLLRQAAGRPTADLAGLATELPPALATLLLHELATLRPTVELVRLAAALDGRPDLYGQLLAALLADDCRHRTTLAALRSAGLPTALPGAQRSRWGRR</sequence>
<evidence type="ECO:0000256" key="1">
    <source>
        <dbReference type="SAM" id="MobiDB-lite"/>
    </source>
</evidence>
<feature type="region of interest" description="Disordered" evidence="1">
    <location>
        <begin position="33"/>
        <end position="61"/>
    </location>
</feature>
<evidence type="ECO:0000313" key="3">
    <source>
        <dbReference type="Proteomes" id="UP000610124"/>
    </source>
</evidence>
<dbReference type="Proteomes" id="UP000610124">
    <property type="component" value="Unassembled WGS sequence"/>
</dbReference>
<dbReference type="EMBL" id="BMUB01000002">
    <property type="protein sequence ID" value="GGU59371.1"/>
    <property type="molecule type" value="Genomic_DNA"/>
</dbReference>
<reference evidence="2" key="2">
    <citation type="submission" date="2020-09" db="EMBL/GenBank/DDBJ databases">
        <authorList>
            <person name="Sun Q."/>
            <person name="Ohkuma M."/>
        </authorList>
    </citation>
    <scope>NUCLEOTIDE SEQUENCE</scope>
    <source>
        <strain evidence="2">JCM 4434</strain>
    </source>
</reference>
<proteinExistence type="predicted"/>
<name>A0A8H9HE42_KITAU</name>
<feature type="region of interest" description="Disordered" evidence="1">
    <location>
        <begin position="92"/>
        <end position="131"/>
    </location>
</feature>
<organism evidence="2 3">
    <name type="scientific">Kitasatospora aureofaciens</name>
    <name type="common">Streptomyces aureofaciens</name>
    <dbReference type="NCBI Taxonomy" id="1894"/>
    <lineage>
        <taxon>Bacteria</taxon>
        <taxon>Bacillati</taxon>
        <taxon>Actinomycetota</taxon>
        <taxon>Actinomycetes</taxon>
        <taxon>Kitasatosporales</taxon>
        <taxon>Streptomycetaceae</taxon>
        <taxon>Kitasatospora</taxon>
    </lineage>
</organism>
<protein>
    <submittedName>
        <fullName evidence="2">Uncharacterized protein</fullName>
    </submittedName>
</protein>
<accession>A0A8H9HE42</accession>
<dbReference type="AlphaFoldDB" id="A0A8H9HE42"/>
<feature type="region of interest" description="Disordered" evidence="1">
    <location>
        <begin position="1"/>
        <end position="20"/>
    </location>
</feature>
<gene>
    <name evidence="2" type="ORF">GCM10010502_07140</name>
</gene>
<reference evidence="2" key="1">
    <citation type="journal article" date="2014" name="Int. J. Syst. Evol. Microbiol.">
        <title>Complete genome sequence of Corynebacterium casei LMG S-19264T (=DSM 44701T), isolated from a smear-ripened cheese.</title>
        <authorList>
            <consortium name="US DOE Joint Genome Institute (JGI-PGF)"/>
            <person name="Walter F."/>
            <person name="Albersmeier A."/>
            <person name="Kalinowski J."/>
            <person name="Ruckert C."/>
        </authorList>
    </citation>
    <scope>NUCLEOTIDE SEQUENCE</scope>
    <source>
        <strain evidence="2">JCM 4434</strain>
    </source>
</reference>
<comment type="caution">
    <text evidence="2">The sequence shown here is derived from an EMBL/GenBank/DDBJ whole genome shotgun (WGS) entry which is preliminary data.</text>
</comment>